<feature type="transmembrane region" description="Helical" evidence="1">
    <location>
        <begin position="41"/>
        <end position="65"/>
    </location>
</feature>
<evidence type="ECO:0000313" key="2">
    <source>
        <dbReference type="EMBL" id="SFM56503.1"/>
    </source>
</evidence>
<reference evidence="2 3" key="1">
    <citation type="submission" date="2016-10" db="EMBL/GenBank/DDBJ databases">
        <authorList>
            <person name="de Groot N.N."/>
        </authorList>
    </citation>
    <scope>NUCLEOTIDE SEQUENCE [LARGE SCALE GENOMIC DNA]</scope>
    <source>
        <strain evidence="2 3">CGMCC 4.1877</strain>
    </source>
</reference>
<feature type="transmembrane region" description="Helical" evidence="1">
    <location>
        <begin position="163"/>
        <end position="181"/>
    </location>
</feature>
<dbReference type="Proteomes" id="UP000199614">
    <property type="component" value="Unassembled WGS sequence"/>
</dbReference>
<evidence type="ECO:0008006" key="4">
    <source>
        <dbReference type="Google" id="ProtNLM"/>
    </source>
</evidence>
<sequence>MTVSGSRLTRVAGVLAALSGALYILVQPIHPAENAATVTGGAWAAVGWLTMIMAVSGLVGIVGIYLRQVRESGPTGLAGVVLFGTFYLLTWAFAFAETLVMPPLAAEAPLFVDGFLGIFSGAGTQVGLGVLPVLGPVAALLYVLGGVLFGLAIFRARVLDRRAGLLLVAGALSTLLVPLLPHAAGRYAAVPVGLAMIWLGYSLWSVERGPATDHGEPRLDTPATT</sequence>
<dbReference type="AlphaFoldDB" id="A0A1I4RWY0"/>
<keyword evidence="1" id="KW-1133">Transmembrane helix</keyword>
<feature type="transmembrane region" description="Helical" evidence="1">
    <location>
        <begin position="133"/>
        <end position="154"/>
    </location>
</feature>
<dbReference type="STRING" id="260086.SAMN05216207_100196"/>
<keyword evidence="1" id="KW-0812">Transmembrane</keyword>
<dbReference type="RefSeq" id="WP_177238202.1">
    <property type="nucleotide sequence ID" value="NZ_FOUY01000001.1"/>
</dbReference>
<proteinExistence type="predicted"/>
<accession>A0A1I4RWY0</accession>
<keyword evidence="3" id="KW-1185">Reference proteome</keyword>
<feature type="transmembrane region" description="Helical" evidence="1">
    <location>
        <begin position="77"/>
        <end position="96"/>
    </location>
</feature>
<dbReference type="EMBL" id="FOUY01000001">
    <property type="protein sequence ID" value="SFM56503.1"/>
    <property type="molecule type" value="Genomic_DNA"/>
</dbReference>
<feature type="transmembrane region" description="Helical" evidence="1">
    <location>
        <begin position="187"/>
        <end position="204"/>
    </location>
</feature>
<evidence type="ECO:0000256" key="1">
    <source>
        <dbReference type="SAM" id="Phobius"/>
    </source>
</evidence>
<organism evidence="2 3">
    <name type="scientific">Pseudonocardia ammonioxydans</name>
    <dbReference type="NCBI Taxonomy" id="260086"/>
    <lineage>
        <taxon>Bacteria</taxon>
        <taxon>Bacillati</taxon>
        <taxon>Actinomycetota</taxon>
        <taxon>Actinomycetes</taxon>
        <taxon>Pseudonocardiales</taxon>
        <taxon>Pseudonocardiaceae</taxon>
        <taxon>Pseudonocardia</taxon>
    </lineage>
</organism>
<evidence type="ECO:0000313" key="3">
    <source>
        <dbReference type="Proteomes" id="UP000199614"/>
    </source>
</evidence>
<gene>
    <name evidence="2" type="ORF">SAMN05216207_100196</name>
</gene>
<keyword evidence="1" id="KW-0472">Membrane</keyword>
<protein>
    <recommendedName>
        <fullName evidence="4">DUF4386 family protein</fullName>
    </recommendedName>
</protein>
<name>A0A1I4RWY0_PSUAM</name>